<accession>A0A4S8QAS8</accession>
<feature type="transmembrane region" description="Helical" evidence="1">
    <location>
        <begin position="15"/>
        <end position="36"/>
    </location>
</feature>
<gene>
    <name evidence="2" type="ORF">FAB82_11610</name>
</gene>
<dbReference type="RefSeq" id="WP_136534708.1">
    <property type="nucleotide sequence ID" value="NZ_STGY01000044.1"/>
</dbReference>
<evidence type="ECO:0000313" key="2">
    <source>
        <dbReference type="EMBL" id="THV41438.1"/>
    </source>
</evidence>
<keyword evidence="1" id="KW-1133">Transmembrane helix</keyword>
<comment type="caution">
    <text evidence="2">The sequence shown here is derived from an EMBL/GenBank/DDBJ whole genome shotgun (WGS) entry which is preliminary data.</text>
</comment>
<keyword evidence="1" id="KW-0472">Membrane</keyword>
<evidence type="ECO:0000256" key="1">
    <source>
        <dbReference type="SAM" id="Phobius"/>
    </source>
</evidence>
<keyword evidence="3" id="KW-1185">Reference proteome</keyword>
<dbReference type="OrthoDB" id="3818356at2"/>
<organism evidence="2 3">
    <name type="scientific">Glycomyces buryatensis</name>
    <dbReference type="NCBI Taxonomy" id="2570927"/>
    <lineage>
        <taxon>Bacteria</taxon>
        <taxon>Bacillati</taxon>
        <taxon>Actinomycetota</taxon>
        <taxon>Actinomycetes</taxon>
        <taxon>Glycomycetales</taxon>
        <taxon>Glycomycetaceae</taxon>
        <taxon>Glycomyces</taxon>
    </lineage>
</organism>
<dbReference type="AlphaFoldDB" id="A0A4S8QAS8"/>
<proteinExistence type="predicted"/>
<sequence>MTAPETNRRRRSGPAWWIALILSLALVGVASWSVVLRPDAKDVVREYLEAILDRDVEGALAYTNARTRDDLDTGSGEALSNASLYSGAQDFDADQSRLLHPDAISTGWEILDIGEPTEGPGSYIGFNTPIITDSLETVEVVIGHEGGTARFTFALATLYDRLTIVNGLVAVPFSPSPNLFVQTGDRLVEFDDADALPVLAMFPGVYEFTVPGGTAGPVAIAPGEGGNSPIQTALPQVPDEQLPAAEEALRALIDDCVTSDHASHHACPFGTEGEFTAGGQTYGLWGGVRWTLEKYPTFELDFSYGAEGWYLQPEFTDPGRLTVSETDSTDEGEVLVTAECEFYDDDLYVYFHPDGAAEVTWGPRGTADEDFAWVQEETCADTASVEPVAGD</sequence>
<dbReference type="EMBL" id="STGY01000044">
    <property type="protein sequence ID" value="THV41438.1"/>
    <property type="molecule type" value="Genomic_DNA"/>
</dbReference>
<name>A0A4S8QAS8_9ACTN</name>
<protein>
    <submittedName>
        <fullName evidence="2">Uncharacterized protein</fullName>
    </submittedName>
</protein>
<evidence type="ECO:0000313" key="3">
    <source>
        <dbReference type="Proteomes" id="UP000308760"/>
    </source>
</evidence>
<keyword evidence="1" id="KW-0812">Transmembrane</keyword>
<reference evidence="3" key="1">
    <citation type="submission" date="2019-04" db="EMBL/GenBank/DDBJ databases">
        <title>Nocardioides xinjiangensis sp. nov.</title>
        <authorList>
            <person name="Liu S."/>
        </authorList>
    </citation>
    <scope>NUCLEOTIDE SEQUENCE [LARGE SCALE GENOMIC DNA]</scope>
    <source>
        <strain evidence="3">18</strain>
    </source>
</reference>
<reference evidence="2 3" key="2">
    <citation type="submission" date="2019-05" db="EMBL/GenBank/DDBJ databases">
        <title>Glycomyces buryatensis sp. nov.</title>
        <authorList>
            <person name="Nikitina E."/>
        </authorList>
    </citation>
    <scope>NUCLEOTIDE SEQUENCE [LARGE SCALE GENOMIC DNA]</scope>
    <source>
        <strain evidence="2 3">18</strain>
    </source>
</reference>
<dbReference type="Proteomes" id="UP000308760">
    <property type="component" value="Unassembled WGS sequence"/>
</dbReference>